<sequence length="766" mass="84843">MQQGDHTVLSLRPGGGVRGTRIISSAFSSSALASSDNSILRPHALKAREVRLEGQEIVRFTRDQLLQLREVVKITDDILRVKREVEAEFFGDDQNWNRVENNLQNRPNQSAICHTEPDSRDWRSRPAPLPTLVDSRHNEGNQYNRQDQPNSKYGRGPFPSHQGGGPTPALVKAEVPWAVQRGTLSEKERVLKTVKGILNKLTPEKFEILKGQLINAGITSADILKGVISLLFDKAVLEPTFCPMYAELCYDLNENLPPFPANEPGGREITFKRILLNNCQEAFEGADKLREEIRQMTTPEQDSERRDKEKMMKLRTLGNIRLIGELLKQKMVPEKIVHHIVQELLGTDNKKCPEEENVEAICHFFKTIGKQLDENQKSKHINDVYFIRLKELSKNPQLASRLRFMVRDIIDQRSNGWVPRREEVKAKTITEIHTEAERTMNLRPGATAIIRNSRAMPSNAEGGSISPEGFPLNRPGIGGMMPGMPGTRKMPGMPGIDNDNWEVPRSRSMPRNDPNQLVGRVQPPSAGKSAALNARYLPQGGPIGGGSSALFQGNAAAHVRPSRISSSVEPTPPFPAKPVPVAAVLPVANHTSSSGRSSPEALKKKTTSLLEEYFSVRMLDEALQCVKELNSPDYHAEFVKEAIALALEKSPPCLEPVAKLLEYLYAKKVLTSADIKIGCLLYGSNLDDVGIDLPKAPISFGEIMGKLILAGELTFKGVEEVLKKMEDNMFQKAVFSAALRIVTSSSSGQTVLDSNAADIESCKSLF</sequence>
<evidence type="ECO:0000256" key="6">
    <source>
        <dbReference type="SAM" id="MobiDB-lite"/>
    </source>
</evidence>
<dbReference type="InterPro" id="IPR003891">
    <property type="entry name" value="Initiation_fac_eIF4g_MI"/>
</dbReference>
<comment type="similarity">
    <text evidence="1">Belongs to the eukaryotic initiation factor 4G family.</text>
</comment>
<gene>
    <name evidence="8" type="ORF">POM88_009770</name>
</gene>
<proteinExistence type="inferred from homology"/>
<dbReference type="GO" id="GO:0003729">
    <property type="term" value="F:mRNA binding"/>
    <property type="evidence" value="ECO:0007669"/>
    <property type="project" value="TreeGrafter"/>
</dbReference>
<dbReference type="GO" id="GO:0003743">
    <property type="term" value="F:translation initiation factor activity"/>
    <property type="evidence" value="ECO:0007669"/>
    <property type="project" value="UniProtKB-KW"/>
</dbReference>
<dbReference type="InterPro" id="IPR003890">
    <property type="entry name" value="MIF4G-like_typ-3"/>
</dbReference>
<evidence type="ECO:0000313" key="9">
    <source>
        <dbReference type="Proteomes" id="UP001237642"/>
    </source>
</evidence>
<evidence type="ECO:0000313" key="8">
    <source>
        <dbReference type="EMBL" id="KAK1399907.1"/>
    </source>
</evidence>
<evidence type="ECO:0000259" key="7">
    <source>
        <dbReference type="PROSITE" id="PS51366"/>
    </source>
</evidence>
<dbReference type="PANTHER" id="PTHR23253:SF53">
    <property type="entry name" value="EUKARYOTIC TRANSLATION INITIATION FACTOR ISOFORM 4G-1"/>
    <property type="match status" value="1"/>
</dbReference>
<dbReference type="Pfam" id="PF02847">
    <property type="entry name" value="MA3"/>
    <property type="match status" value="1"/>
</dbReference>
<accession>A0AAD8J8X8</accession>
<comment type="function">
    <text evidence="5">Plays a role in the accumulation of some potyvirus during viral infection.</text>
</comment>
<dbReference type="PANTHER" id="PTHR23253">
    <property type="entry name" value="EUKARYOTIC TRANSLATION INITIATION FACTOR 4 GAMMA"/>
    <property type="match status" value="1"/>
</dbReference>
<feature type="compositionally biased region" description="Polar residues" evidence="6">
    <location>
        <begin position="140"/>
        <end position="151"/>
    </location>
</feature>
<protein>
    <submittedName>
        <fullName evidence="8">Eukaryotic translation initiation factor-like</fullName>
    </submittedName>
</protein>
<dbReference type="FunFam" id="1.25.40.180:FF:000027">
    <property type="entry name" value="Eukaryotic translation initiation factor isoform 4G-2"/>
    <property type="match status" value="1"/>
</dbReference>
<dbReference type="Pfam" id="PF02854">
    <property type="entry name" value="MIF4G"/>
    <property type="match status" value="1"/>
</dbReference>
<comment type="caution">
    <text evidence="8">The sequence shown here is derived from an EMBL/GenBank/DDBJ whole genome shotgun (WGS) entry which is preliminary data.</text>
</comment>
<dbReference type="Gene3D" id="1.25.40.180">
    <property type="match status" value="2"/>
</dbReference>
<dbReference type="SMART" id="SM00544">
    <property type="entry name" value="MA3"/>
    <property type="match status" value="1"/>
</dbReference>
<dbReference type="PROSITE" id="PS51366">
    <property type="entry name" value="MI"/>
    <property type="match status" value="1"/>
</dbReference>
<evidence type="ECO:0000256" key="1">
    <source>
        <dbReference type="ARBA" id="ARBA00005775"/>
    </source>
</evidence>
<evidence type="ECO:0000256" key="5">
    <source>
        <dbReference type="ARBA" id="ARBA00057610"/>
    </source>
</evidence>
<evidence type="ECO:0000256" key="2">
    <source>
        <dbReference type="ARBA" id="ARBA00022540"/>
    </source>
</evidence>
<keyword evidence="9" id="KW-1185">Reference proteome</keyword>
<organism evidence="8 9">
    <name type="scientific">Heracleum sosnowskyi</name>
    <dbReference type="NCBI Taxonomy" id="360622"/>
    <lineage>
        <taxon>Eukaryota</taxon>
        <taxon>Viridiplantae</taxon>
        <taxon>Streptophyta</taxon>
        <taxon>Embryophyta</taxon>
        <taxon>Tracheophyta</taxon>
        <taxon>Spermatophyta</taxon>
        <taxon>Magnoliopsida</taxon>
        <taxon>eudicotyledons</taxon>
        <taxon>Gunneridae</taxon>
        <taxon>Pentapetalae</taxon>
        <taxon>asterids</taxon>
        <taxon>campanulids</taxon>
        <taxon>Apiales</taxon>
        <taxon>Apiaceae</taxon>
        <taxon>Apioideae</taxon>
        <taxon>apioid superclade</taxon>
        <taxon>Tordylieae</taxon>
        <taxon>Tordyliinae</taxon>
        <taxon>Heracleum</taxon>
    </lineage>
</organism>
<reference evidence="8" key="1">
    <citation type="submission" date="2023-02" db="EMBL/GenBank/DDBJ databases">
        <title>Genome of toxic invasive species Heracleum sosnowskyi carries increased number of genes despite the absence of recent whole-genome duplications.</title>
        <authorList>
            <person name="Schelkunov M."/>
            <person name="Shtratnikova V."/>
            <person name="Makarenko M."/>
            <person name="Klepikova A."/>
            <person name="Omelchenko D."/>
            <person name="Novikova G."/>
            <person name="Obukhova E."/>
            <person name="Bogdanov V."/>
            <person name="Penin A."/>
            <person name="Logacheva M."/>
        </authorList>
    </citation>
    <scope>NUCLEOTIDE SEQUENCE</scope>
    <source>
        <strain evidence="8">Hsosn_3</strain>
        <tissue evidence="8">Leaf</tissue>
    </source>
</reference>
<dbReference type="EMBL" id="JAUIZM010000002">
    <property type="protein sequence ID" value="KAK1399907.1"/>
    <property type="molecule type" value="Genomic_DNA"/>
</dbReference>
<keyword evidence="3" id="KW-0810">Translation regulation</keyword>
<dbReference type="SUPFAM" id="SSF48371">
    <property type="entry name" value="ARM repeat"/>
    <property type="match status" value="2"/>
</dbReference>
<dbReference type="SMART" id="SM00543">
    <property type="entry name" value="MIF4G"/>
    <property type="match status" value="1"/>
</dbReference>
<feature type="domain" description="MI" evidence="7">
    <location>
        <begin position="601"/>
        <end position="723"/>
    </location>
</feature>
<evidence type="ECO:0000256" key="4">
    <source>
        <dbReference type="ARBA" id="ARBA00022917"/>
    </source>
</evidence>
<dbReference type="InterPro" id="IPR016024">
    <property type="entry name" value="ARM-type_fold"/>
</dbReference>
<dbReference type="GO" id="GO:0006417">
    <property type="term" value="P:regulation of translation"/>
    <property type="evidence" value="ECO:0007669"/>
    <property type="project" value="UniProtKB-KW"/>
</dbReference>
<feature type="region of interest" description="Disordered" evidence="6">
    <location>
        <begin position="107"/>
        <end position="169"/>
    </location>
</feature>
<dbReference type="GO" id="GO:0016281">
    <property type="term" value="C:eukaryotic translation initiation factor 4F complex"/>
    <property type="evidence" value="ECO:0007669"/>
    <property type="project" value="TreeGrafter"/>
</dbReference>
<evidence type="ECO:0000256" key="3">
    <source>
        <dbReference type="ARBA" id="ARBA00022845"/>
    </source>
</evidence>
<keyword evidence="4" id="KW-0648">Protein biosynthesis</keyword>
<dbReference type="AlphaFoldDB" id="A0AAD8J8X8"/>
<name>A0AAD8J8X8_9APIA</name>
<keyword evidence="2 8" id="KW-0396">Initiation factor</keyword>
<reference evidence="8" key="2">
    <citation type="submission" date="2023-05" db="EMBL/GenBank/DDBJ databases">
        <authorList>
            <person name="Schelkunov M.I."/>
        </authorList>
    </citation>
    <scope>NUCLEOTIDE SEQUENCE</scope>
    <source>
        <strain evidence="8">Hsosn_3</strain>
        <tissue evidence="8">Leaf</tissue>
    </source>
</reference>
<dbReference type="Proteomes" id="UP001237642">
    <property type="component" value="Unassembled WGS sequence"/>
</dbReference>
<feature type="compositionally biased region" description="Basic and acidic residues" evidence="6">
    <location>
        <begin position="115"/>
        <end position="124"/>
    </location>
</feature>